<dbReference type="KEGG" id="aer:AERYTH_01605"/>
<evidence type="ECO:0000313" key="6">
    <source>
        <dbReference type="Proteomes" id="UP000067689"/>
    </source>
</evidence>
<dbReference type="STRING" id="2041.AERYTH_01605"/>
<proteinExistence type="inferred from homology"/>
<dbReference type="Pfam" id="PF07478">
    <property type="entry name" value="Dala_Dala_lig_C"/>
    <property type="match status" value="1"/>
</dbReference>
<evidence type="ECO:0000256" key="2">
    <source>
        <dbReference type="ARBA" id="ARBA00022598"/>
    </source>
</evidence>
<dbReference type="PANTHER" id="PTHR23132:SF23">
    <property type="entry name" value="D-ALANINE--D-ALANINE LIGASE B"/>
    <property type="match status" value="1"/>
</dbReference>
<dbReference type="GO" id="GO:0005524">
    <property type="term" value="F:ATP binding"/>
    <property type="evidence" value="ECO:0007669"/>
    <property type="project" value="UniProtKB-UniRule"/>
</dbReference>
<protein>
    <submittedName>
        <fullName evidence="5">D-alanine--D-alanine ligase</fullName>
    </submittedName>
</protein>
<dbReference type="Gene3D" id="3.30.1490.20">
    <property type="entry name" value="ATP-grasp fold, A domain"/>
    <property type="match status" value="1"/>
</dbReference>
<evidence type="ECO:0000259" key="4">
    <source>
        <dbReference type="PROSITE" id="PS50975"/>
    </source>
</evidence>
<dbReference type="OrthoDB" id="9804625at2"/>
<keyword evidence="3" id="KW-0067">ATP-binding</keyword>
<dbReference type="Proteomes" id="UP000067689">
    <property type="component" value="Chromosome"/>
</dbReference>
<dbReference type="AlphaFoldDB" id="A0A0U4B602"/>
<dbReference type="SUPFAM" id="SSF56059">
    <property type="entry name" value="Glutathione synthetase ATP-binding domain-like"/>
    <property type="match status" value="1"/>
</dbReference>
<organism evidence="5 6">
    <name type="scientific">Aeromicrobium erythreum</name>
    <dbReference type="NCBI Taxonomy" id="2041"/>
    <lineage>
        <taxon>Bacteria</taxon>
        <taxon>Bacillati</taxon>
        <taxon>Actinomycetota</taxon>
        <taxon>Actinomycetes</taxon>
        <taxon>Propionibacteriales</taxon>
        <taxon>Nocardioidaceae</taxon>
        <taxon>Aeromicrobium</taxon>
    </lineage>
</organism>
<comment type="similarity">
    <text evidence="1">Belongs to the D-alanine--D-alanine ligase family.</text>
</comment>
<sequence>MLHLVGSPTADFFADLSRLYARGCLEALADVPGYDHVVVWVGPDGRWRFPADLGGEAIGAAEPVELAEAVGLVRGIAPDVALPQLFCIAGMTTYRALLDVLGVPFVGNPADVMALAAHKERTRAVVAAAGVDVPPGRVLRGHPDVDERLLDDAVEAVGLPVVVKPVDADNSTGVALVRNRADLRSAVGEAARETSAGDVLVERFVPLGREVRCAVLETADGLRALPLEEYAVDPQHKPIRDRADKLAGSGDDLALVAKTHDHAWMVADDDSVVPGVQEAAALAFRALGCRDYGLFDFRVDPEGRPWFLEAGLYCSFAPSSVVVMMAAAGGTPLPELFVSAVERTLTRG</sequence>
<dbReference type="Gene3D" id="3.30.470.20">
    <property type="entry name" value="ATP-grasp fold, B domain"/>
    <property type="match status" value="1"/>
</dbReference>
<dbReference type="GO" id="GO:0046872">
    <property type="term" value="F:metal ion binding"/>
    <property type="evidence" value="ECO:0007669"/>
    <property type="project" value="InterPro"/>
</dbReference>
<evidence type="ECO:0000256" key="1">
    <source>
        <dbReference type="ARBA" id="ARBA00010871"/>
    </source>
</evidence>
<dbReference type="InterPro" id="IPR011761">
    <property type="entry name" value="ATP-grasp"/>
</dbReference>
<accession>A0A0U4B602</accession>
<evidence type="ECO:0000313" key="5">
    <source>
        <dbReference type="EMBL" id="ALX03481.1"/>
    </source>
</evidence>
<keyword evidence="2 5" id="KW-0436">Ligase</keyword>
<keyword evidence="3" id="KW-0547">Nucleotide-binding</keyword>
<dbReference type="GO" id="GO:0008716">
    <property type="term" value="F:D-alanine-D-alanine ligase activity"/>
    <property type="evidence" value="ECO:0007669"/>
    <property type="project" value="InterPro"/>
</dbReference>
<dbReference type="InterPro" id="IPR011095">
    <property type="entry name" value="Dala_Dala_lig_C"/>
</dbReference>
<dbReference type="PATRIC" id="fig|2041.4.peg.339"/>
<dbReference type="InterPro" id="IPR013815">
    <property type="entry name" value="ATP_grasp_subdomain_1"/>
</dbReference>
<dbReference type="Gene3D" id="3.40.50.20">
    <property type="match status" value="1"/>
</dbReference>
<reference evidence="5 6" key="1">
    <citation type="journal article" date="1991" name="Int. J. Syst. Bacteriol.">
        <title>Description of the erythromycin-producing bacterium Arthrobacter sp. strain NRRL B-3381 as Aeromicrobium erythreum gen. nov., sp. nov.</title>
        <authorList>
            <person name="Miller E.S."/>
            <person name="Woese C.R."/>
            <person name="Brenner S."/>
        </authorList>
    </citation>
    <scope>NUCLEOTIDE SEQUENCE [LARGE SCALE GENOMIC DNA]</scope>
    <source>
        <strain evidence="5 6">AR18</strain>
    </source>
</reference>
<dbReference type="PROSITE" id="PS50975">
    <property type="entry name" value="ATP_GRASP"/>
    <property type="match status" value="1"/>
</dbReference>
<gene>
    <name evidence="5" type="ORF">AERYTH_01605</name>
</gene>
<evidence type="ECO:0000256" key="3">
    <source>
        <dbReference type="PROSITE-ProRule" id="PRU00409"/>
    </source>
</evidence>
<dbReference type="PANTHER" id="PTHR23132">
    <property type="entry name" value="D-ALANINE--D-ALANINE LIGASE"/>
    <property type="match status" value="1"/>
</dbReference>
<keyword evidence="6" id="KW-1185">Reference proteome</keyword>
<dbReference type="EMBL" id="CP011502">
    <property type="protein sequence ID" value="ALX03481.1"/>
    <property type="molecule type" value="Genomic_DNA"/>
</dbReference>
<feature type="domain" description="ATP-grasp" evidence="4">
    <location>
        <begin position="123"/>
        <end position="342"/>
    </location>
</feature>
<name>A0A0U4B602_9ACTN</name>